<evidence type="ECO:0000313" key="3">
    <source>
        <dbReference type="EMBL" id="MFD0921130.1"/>
    </source>
</evidence>
<gene>
    <name evidence="3" type="ORF">ACFQ16_15395</name>
</gene>
<keyword evidence="3" id="KW-0326">Glycosidase</keyword>
<dbReference type="SUPFAM" id="SSF51445">
    <property type="entry name" value="(Trans)glycosidases"/>
    <property type="match status" value="1"/>
</dbReference>
<dbReference type="InterPro" id="IPR006047">
    <property type="entry name" value="GH13_cat_dom"/>
</dbReference>
<proteinExistence type="inferred from homology"/>
<keyword evidence="4" id="KW-1185">Reference proteome</keyword>
<sequence>MGENWWRTAVVYQVYPRSFADGDGDGVGDLPGVTSAMDHLARLGVDAVWLTPYYPSAGADGGYDVTDHRDVDPELGTLEDFDRLVAAAHRRGLRVLVDVVPNHTSDQHKWFQQALAAGPGSPERDRYVFRDGRGAAGELPPSGWESRFGGPAWTRVPDGQWYLHLFAPEQPDLNWDNPQVRAEFLDILRFWGRRGVDGFRVDVAAALVKDLREPLRPVVGGEGSSGLDDLAANPDHPFLDRPEVHEVYREWNRVFHEFDPPLIGVAEAWVPGERRVRYIRPDELQQAFNFEFLRVRWHAAEYRRVITESISSAASVGTAATWVLSNHDVVRPVSSLGLPAEVDPRVWLRSDGTDPPADLRLGTRRARAAVLLELALPGSAYLYQGEELGLPEVPDLDHRVLRDPKWTRSHGKEKGRDGCRVPMPWTPTGPSCGFSTRTGWLPQPPGWGRYSVRTQEGDPTSVLELYRTALRLRRGFAADEAFAWDERHDRGDVLAFRRARDVLVLVNTGPQPVALPDGEVLVSSVPLDGALPGDAAVWLRVTRG</sequence>
<dbReference type="Proteomes" id="UP001597018">
    <property type="component" value="Unassembled WGS sequence"/>
</dbReference>
<reference evidence="4" key="1">
    <citation type="journal article" date="2019" name="Int. J. Syst. Evol. Microbiol.">
        <title>The Global Catalogue of Microorganisms (GCM) 10K type strain sequencing project: providing services to taxonomists for standard genome sequencing and annotation.</title>
        <authorList>
            <consortium name="The Broad Institute Genomics Platform"/>
            <consortium name="The Broad Institute Genome Sequencing Center for Infectious Disease"/>
            <person name="Wu L."/>
            <person name="Ma J."/>
        </authorList>
    </citation>
    <scope>NUCLEOTIDE SEQUENCE [LARGE SCALE GENOMIC DNA]</scope>
    <source>
        <strain evidence="4">CCUG 56401</strain>
    </source>
</reference>
<dbReference type="Gene3D" id="3.20.20.80">
    <property type="entry name" value="Glycosidases"/>
    <property type="match status" value="1"/>
</dbReference>
<dbReference type="InterPro" id="IPR045857">
    <property type="entry name" value="O16G_dom_2"/>
</dbReference>
<dbReference type="EC" id="3.2.1.-" evidence="3"/>
<protein>
    <submittedName>
        <fullName evidence="3">Glycoside hydrolase family 13 protein</fullName>
        <ecNumber evidence="3">3.2.1.-</ecNumber>
    </submittedName>
</protein>
<dbReference type="GO" id="GO:0016798">
    <property type="term" value="F:hydrolase activity, acting on glycosyl bonds"/>
    <property type="evidence" value="ECO:0007669"/>
    <property type="project" value="UniProtKB-KW"/>
</dbReference>
<dbReference type="RefSeq" id="WP_263249169.1">
    <property type="nucleotide sequence ID" value="NZ_BAABLT010000048.1"/>
</dbReference>
<evidence type="ECO:0000256" key="1">
    <source>
        <dbReference type="ARBA" id="ARBA00008061"/>
    </source>
</evidence>
<name>A0ABW3FSM1_9PSEU</name>
<dbReference type="SMART" id="SM00642">
    <property type="entry name" value="Aamy"/>
    <property type="match status" value="1"/>
</dbReference>
<accession>A0ABW3FSM1</accession>
<dbReference type="Gene3D" id="3.90.400.10">
    <property type="entry name" value="Oligo-1,6-glucosidase, Domain 2"/>
    <property type="match status" value="1"/>
</dbReference>
<dbReference type="InterPro" id="IPR017853">
    <property type="entry name" value="GH"/>
</dbReference>
<dbReference type="Pfam" id="PF00128">
    <property type="entry name" value="Alpha-amylase"/>
    <property type="match status" value="1"/>
</dbReference>
<dbReference type="CDD" id="cd11332">
    <property type="entry name" value="AmyAc_OligoGlu_TS"/>
    <property type="match status" value="1"/>
</dbReference>
<evidence type="ECO:0000313" key="4">
    <source>
        <dbReference type="Proteomes" id="UP001597018"/>
    </source>
</evidence>
<keyword evidence="3" id="KW-0378">Hydrolase</keyword>
<dbReference type="EMBL" id="JBHTIW010000010">
    <property type="protein sequence ID" value="MFD0921130.1"/>
    <property type="molecule type" value="Genomic_DNA"/>
</dbReference>
<comment type="similarity">
    <text evidence="1">Belongs to the glycosyl hydrolase 13 family.</text>
</comment>
<feature type="domain" description="Glycosyl hydrolase family 13 catalytic" evidence="2">
    <location>
        <begin position="13"/>
        <end position="420"/>
    </location>
</feature>
<evidence type="ECO:0000259" key="2">
    <source>
        <dbReference type="SMART" id="SM00642"/>
    </source>
</evidence>
<dbReference type="PANTHER" id="PTHR10357:SF179">
    <property type="entry name" value="NEUTRAL AND BASIC AMINO ACID TRANSPORT PROTEIN RBAT"/>
    <property type="match status" value="1"/>
</dbReference>
<comment type="caution">
    <text evidence="3">The sequence shown here is derived from an EMBL/GenBank/DDBJ whole genome shotgun (WGS) entry which is preliminary data.</text>
</comment>
<dbReference type="PANTHER" id="PTHR10357">
    <property type="entry name" value="ALPHA-AMYLASE FAMILY MEMBER"/>
    <property type="match status" value="1"/>
</dbReference>
<organism evidence="3 4">
    <name type="scientific">Saccharopolyspora rosea</name>
    <dbReference type="NCBI Taxonomy" id="524884"/>
    <lineage>
        <taxon>Bacteria</taxon>
        <taxon>Bacillati</taxon>
        <taxon>Actinomycetota</taxon>
        <taxon>Actinomycetes</taxon>
        <taxon>Pseudonocardiales</taxon>
        <taxon>Pseudonocardiaceae</taxon>
        <taxon>Saccharopolyspora</taxon>
    </lineage>
</organism>